<sequence length="94" mass="10673">MRSCLSMATACGLLRNSGLRIVKELRVPRLIVELDTLWGWVLKIRHILLEGNHCTNHLANLAQDDTDGLVYLNNPPNSISPFAADVLRHERIRF</sequence>
<dbReference type="EMBL" id="JABFAD010000001">
    <property type="protein sequence ID" value="MBA0791224.1"/>
    <property type="molecule type" value="Genomic_DNA"/>
</dbReference>
<organism evidence="1 2">
    <name type="scientific">Gossypium harknessii</name>
    <dbReference type="NCBI Taxonomy" id="34285"/>
    <lineage>
        <taxon>Eukaryota</taxon>
        <taxon>Viridiplantae</taxon>
        <taxon>Streptophyta</taxon>
        <taxon>Embryophyta</taxon>
        <taxon>Tracheophyta</taxon>
        <taxon>Spermatophyta</taxon>
        <taxon>Magnoliopsida</taxon>
        <taxon>eudicotyledons</taxon>
        <taxon>Gunneridae</taxon>
        <taxon>Pentapetalae</taxon>
        <taxon>rosids</taxon>
        <taxon>malvids</taxon>
        <taxon>Malvales</taxon>
        <taxon>Malvaceae</taxon>
        <taxon>Malvoideae</taxon>
        <taxon>Gossypium</taxon>
    </lineage>
</organism>
<dbReference type="Proteomes" id="UP000593560">
    <property type="component" value="Unassembled WGS sequence"/>
</dbReference>
<evidence type="ECO:0000313" key="1">
    <source>
        <dbReference type="EMBL" id="MBA0791224.1"/>
    </source>
</evidence>
<dbReference type="AlphaFoldDB" id="A0A7J9G226"/>
<proteinExistence type="predicted"/>
<name>A0A7J9G226_9ROSI</name>
<protein>
    <submittedName>
        <fullName evidence="1">Uncharacterized protein</fullName>
    </submittedName>
</protein>
<comment type="caution">
    <text evidence="1">The sequence shown here is derived from an EMBL/GenBank/DDBJ whole genome shotgun (WGS) entry which is preliminary data.</text>
</comment>
<gene>
    <name evidence="1" type="ORF">Gohar_015816</name>
</gene>
<accession>A0A7J9G226</accession>
<keyword evidence="2" id="KW-1185">Reference proteome</keyword>
<dbReference type="OrthoDB" id="1001286at2759"/>
<evidence type="ECO:0000313" key="2">
    <source>
        <dbReference type="Proteomes" id="UP000593560"/>
    </source>
</evidence>
<reference evidence="1 2" key="1">
    <citation type="journal article" date="2019" name="Genome Biol. Evol.">
        <title>Insights into the evolution of the New World diploid cottons (Gossypium, subgenus Houzingenia) based on genome sequencing.</title>
        <authorList>
            <person name="Grover C.E."/>
            <person name="Arick M.A. 2nd"/>
            <person name="Thrash A."/>
            <person name="Conover J.L."/>
            <person name="Sanders W.S."/>
            <person name="Peterson D.G."/>
            <person name="Frelichowski J.E."/>
            <person name="Scheffler J.A."/>
            <person name="Scheffler B.E."/>
            <person name="Wendel J.F."/>
        </authorList>
    </citation>
    <scope>NUCLEOTIDE SEQUENCE [LARGE SCALE GENOMIC DNA]</scope>
    <source>
        <strain evidence="1">0</strain>
        <tissue evidence="1">Leaf</tissue>
    </source>
</reference>